<keyword evidence="1" id="KW-0472">Membrane</keyword>
<evidence type="ECO:0008006" key="4">
    <source>
        <dbReference type="Google" id="ProtNLM"/>
    </source>
</evidence>
<dbReference type="RefSeq" id="WP_153685368.1">
    <property type="nucleotide sequence ID" value="NZ_WJIF01000008.1"/>
</dbReference>
<keyword evidence="1" id="KW-0812">Transmembrane</keyword>
<keyword evidence="3" id="KW-1185">Reference proteome</keyword>
<proteinExistence type="predicted"/>
<organism evidence="2 3">
    <name type="scientific">Agromyces agglutinans</name>
    <dbReference type="NCBI Taxonomy" id="2662258"/>
    <lineage>
        <taxon>Bacteria</taxon>
        <taxon>Bacillati</taxon>
        <taxon>Actinomycetota</taxon>
        <taxon>Actinomycetes</taxon>
        <taxon>Micrococcales</taxon>
        <taxon>Microbacteriaceae</taxon>
        <taxon>Agromyces</taxon>
    </lineage>
</organism>
<keyword evidence="1" id="KW-1133">Transmembrane helix</keyword>
<feature type="transmembrane region" description="Helical" evidence="1">
    <location>
        <begin position="169"/>
        <end position="189"/>
    </location>
</feature>
<dbReference type="AlphaFoldDB" id="A0A6I2FGB8"/>
<dbReference type="EMBL" id="WJIF01000008">
    <property type="protein sequence ID" value="MRG60953.1"/>
    <property type="molecule type" value="Genomic_DNA"/>
</dbReference>
<feature type="transmembrane region" description="Helical" evidence="1">
    <location>
        <begin position="61"/>
        <end position="84"/>
    </location>
</feature>
<protein>
    <recommendedName>
        <fullName evidence="4">Integral membrane regulator</fullName>
    </recommendedName>
</protein>
<dbReference type="Proteomes" id="UP000431080">
    <property type="component" value="Unassembled WGS sequence"/>
</dbReference>
<evidence type="ECO:0000313" key="2">
    <source>
        <dbReference type="EMBL" id="MRG60953.1"/>
    </source>
</evidence>
<evidence type="ECO:0000256" key="1">
    <source>
        <dbReference type="SAM" id="Phobius"/>
    </source>
</evidence>
<dbReference type="InterPro" id="IPR049713">
    <property type="entry name" value="Pr6Pr-like"/>
</dbReference>
<sequence length="241" mass="25096">MSAAPTAAGSVDAPSAIDAAPAAGSIAPIAADDEVGRAAFTWRLVMVLALVAGLVSDAHPLHFFTTQVSVIALGYFAVSLHLMVVRRTGAAPAPRLRGAIVLWLVATMLVSHVVDRGGENPIPGLLDASTPAELLANRSVFLLLYAVPVLALVDFVVFRPHGATRLRDLPLWLAFPAGYVVMAVGRALLLPEAPDRFPYGFLDPGDAGFVGVGLRALALGVGVAVIGAVLVAVDRMLRRLD</sequence>
<feature type="transmembrane region" description="Helical" evidence="1">
    <location>
        <begin position="96"/>
        <end position="114"/>
    </location>
</feature>
<feature type="transmembrane region" description="Helical" evidence="1">
    <location>
        <begin position="134"/>
        <end position="157"/>
    </location>
</feature>
<comment type="caution">
    <text evidence="2">The sequence shown here is derived from an EMBL/GenBank/DDBJ whole genome shotgun (WGS) entry which is preliminary data.</text>
</comment>
<feature type="transmembrane region" description="Helical" evidence="1">
    <location>
        <begin position="209"/>
        <end position="233"/>
    </location>
</feature>
<name>A0A6I2FGB8_9MICO</name>
<accession>A0A6I2FGB8</accession>
<evidence type="ECO:0000313" key="3">
    <source>
        <dbReference type="Proteomes" id="UP000431080"/>
    </source>
</evidence>
<reference evidence="2 3" key="1">
    <citation type="submission" date="2019-10" db="EMBL/GenBank/DDBJ databases">
        <authorList>
            <person name="Nie G."/>
            <person name="Ming H."/>
            <person name="Yi B."/>
        </authorList>
    </citation>
    <scope>NUCLEOTIDE SEQUENCE [LARGE SCALE GENOMIC DNA]</scope>
    <source>
        <strain evidence="2 3">CFH 90414</strain>
    </source>
</reference>
<dbReference type="NCBIfam" id="NF038065">
    <property type="entry name" value="Pr6Pr"/>
    <property type="match status" value="1"/>
</dbReference>
<gene>
    <name evidence="2" type="ORF">GE115_13915</name>
</gene>